<dbReference type="InterPro" id="IPR014044">
    <property type="entry name" value="CAP_dom"/>
</dbReference>
<dbReference type="Pfam" id="PF00188">
    <property type="entry name" value="CAP"/>
    <property type="match status" value="1"/>
</dbReference>
<evidence type="ECO:0000313" key="4">
    <source>
        <dbReference type="Proteomes" id="UP000435837"/>
    </source>
</evidence>
<name>A0A640S4E5_9ACTN</name>
<dbReference type="AlphaFoldDB" id="A0A640S4E5"/>
<organism evidence="3 4">
    <name type="scientific">Streptomyces caniferus</name>
    <dbReference type="NCBI Taxonomy" id="285557"/>
    <lineage>
        <taxon>Bacteria</taxon>
        <taxon>Bacillati</taxon>
        <taxon>Actinomycetota</taxon>
        <taxon>Actinomycetes</taxon>
        <taxon>Kitasatosporales</taxon>
        <taxon>Streptomycetaceae</taxon>
        <taxon>Streptomyces</taxon>
    </lineage>
</organism>
<dbReference type="PANTHER" id="PTHR31157:SF1">
    <property type="entry name" value="SCP DOMAIN-CONTAINING PROTEIN"/>
    <property type="match status" value="1"/>
</dbReference>
<comment type="caution">
    <text evidence="3">The sequence shown here is derived from an EMBL/GenBank/DDBJ whole genome shotgun (WGS) entry which is preliminary data.</text>
</comment>
<protein>
    <recommendedName>
        <fullName evidence="2">SCP domain-containing protein</fullName>
    </recommendedName>
</protein>
<dbReference type="CDD" id="cd05379">
    <property type="entry name" value="CAP_bacterial"/>
    <property type="match status" value="1"/>
</dbReference>
<dbReference type="Proteomes" id="UP000435837">
    <property type="component" value="Unassembled WGS sequence"/>
</dbReference>
<reference evidence="3 4" key="1">
    <citation type="submission" date="2019-12" db="EMBL/GenBank/DDBJ databases">
        <title>Whole genome shotgun sequence of Streptomyces caniferus NBRC 15389.</title>
        <authorList>
            <person name="Ichikawa N."/>
            <person name="Kimura A."/>
            <person name="Kitahashi Y."/>
            <person name="Komaki H."/>
            <person name="Tamura T."/>
        </authorList>
    </citation>
    <scope>NUCLEOTIDE SEQUENCE [LARGE SCALE GENOMIC DNA]</scope>
    <source>
        <strain evidence="3 4">NBRC 15389</strain>
    </source>
</reference>
<dbReference type="InterPro" id="IPR035940">
    <property type="entry name" value="CAP_sf"/>
</dbReference>
<evidence type="ECO:0000256" key="1">
    <source>
        <dbReference type="SAM" id="MobiDB-lite"/>
    </source>
</evidence>
<dbReference type="PANTHER" id="PTHR31157">
    <property type="entry name" value="SCP DOMAIN-CONTAINING PROTEIN"/>
    <property type="match status" value="1"/>
</dbReference>
<gene>
    <name evidence="3" type="ORF">Scani_22880</name>
</gene>
<proteinExistence type="predicted"/>
<dbReference type="EMBL" id="BLIN01000003">
    <property type="protein sequence ID" value="GFE06020.1"/>
    <property type="molecule type" value="Genomic_DNA"/>
</dbReference>
<feature type="region of interest" description="Disordered" evidence="1">
    <location>
        <begin position="27"/>
        <end position="64"/>
    </location>
</feature>
<dbReference type="Gene3D" id="3.40.33.10">
    <property type="entry name" value="CAP"/>
    <property type="match status" value="1"/>
</dbReference>
<evidence type="ECO:0000259" key="2">
    <source>
        <dbReference type="Pfam" id="PF00188"/>
    </source>
</evidence>
<feature type="domain" description="SCP" evidence="2">
    <location>
        <begin position="75"/>
        <end position="189"/>
    </location>
</feature>
<dbReference type="SUPFAM" id="SSF55797">
    <property type="entry name" value="PR-1-like"/>
    <property type="match status" value="1"/>
</dbReference>
<evidence type="ECO:0000313" key="3">
    <source>
        <dbReference type="EMBL" id="GFE06020.1"/>
    </source>
</evidence>
<feature type="compositionally biased region" description="Low complexity" evidence="1">
    <location>
        <begin position="45"/>
        <end position="61"/>
    </location>
</feature>
<sequence length="220" mass="23220">MIPLGIVGAVGVLAGSLAVFQSHDDAKASEAFPPSSRSGTATAEPGGQPSAPAATPTATKRGTSKVERYEAEINRLVNNARKQHGCAPLHRDPRMDKAARLHSQDMAAHGFYAHTGPDGKGPKERMEAQGYDDASGENIDAWPRTPQGAFDAWMHSPGHRANLLGCHSKATGIGVALGGKLRAYWTQDFGYKQTLARWVPPACPTTAPRGLRAGGFLCAV</sequence>
<accession>A0A640S4E5</accession>